<accession>A0A1J5DSG6</accession>
<protein>
    <recommendedName>
        <fullName evidence="1">Orc1-like AAA ATPase domain-containing protein</fullName>
    </recommendedName>
</protein>
<comment type="caution">
    <text evidence="2">The sequence shown here is derived from an EMBL/GenBank/DDBJ whole genome shotgun (WGS) entry which is preliminary data.</text>
</comment>
<dbReference type="PANTHER" id="PTHR34301">
    <property type="entry name" value="DNA-BINDING PROTEIN-RELATED"/>
    <property type="match status" value="1"/>
</dbReference>
<dbReference type="Proteomes" id="UP000183085">
    <property type="component" value="Unassembled WGS sequence"/>
</dbReference>
<sequence length="389" mass="43739">MSIANKGRSPFYPGQPVPIEFFIGRMAEIQRIARGISQVELGKPQAIFLTGEYGIGKSSLASAMKYLAKEKLLGVHVLLGGAKTIEDVATKTVEAVIKDQIYGTTITEKTRNFLSRYIGNQELFGFSINLENLKADGPTISHGYLPFLRELLNRVKDTGIKGIMLILDELNGITGNPQFAHFIKTLVDENALSSNPLPLLLMLCGVEERRREMINHHQPIDRIFDIVRVESMNKEEMKDFFNKTFNSVGIQVTKGAMITLCHYSAGFPKIMHLLGDIIFWIDNDQLINGDDAAAGIIKAALAVGEKFVDQQVYKALQSKDYHSILKKISKGNSFQKGNIEKDLSEGERKKLHNFLRRMKKLNVLKSGDERGEYVFNSRLVRLYMLLKSL</sequence>
<organism evidence="2 3">
    <name type="scientific">Candidatus Desantisbacteria bacterium CG2_30_40_21</name>
    <dbReference type="NCBI Taxonomy" id="1817895"/>
    <lineage>
        <taxon>Bacteria</taxon>
        <taxon>Candidatus Desantisiibacteriota</taxon>
    </lineage>
</organism>
<dbReference type="Pfam" id="PF13191">
    <property type="entry name" value="AAA_16"/>
    <property type="match status" value="1"/>
</dbReference>
<name>A0A1J5DSG6_9BACT</name>
<evidence type="ECO:0000259" key="1">
    <source>
        <dbReference type="Pfam" id="PF13191"/>
    </source>
</evidence>
<dbReference type="Gene3D" id="3.40.50.300">
    <property type="entry name" value="P-loop containing nucleotide triphosphate hydrolases"/>
    <property type="match status" value="1"/>
</dbReference>
<dbReference type="EMBL" id="MNYI01000164">
    <property type="protein sequence ID" value="OIP39013.1"/>
    <property type="molecule type" value="Genomic_DNA"/>
</dbReference>
<gene>
    <name evidence="2" type="ORF">AUJ95_06125</name>
</gene>
<dbReference type="SUPFAM" id="SSF52540">
    <property type="entry name" value="P-loop containing nucleoside triphosphate hydrolases"/>
    <property type="match status" value="1"/>
</dbReference>
<reference evidence="2 3" key="1">
    <citation type="journal article" date="2016" name="Environ. Microbiol.">
        <title>Genomic resolution of a cold subsurface aquifer community provides metabolic insights for novel microbes adapted to high CO concentrations.</title>
        <authorList>
            <person name="Probst A.J."/>
            <person name="Castelle C.J."/>
            <person name="Singh A."/>
            <person name="Brown C.T."/>
            <person name="Anantharaman K."/>
            <person name="Sharon I."/>
            <person name="Hug L.A."/>
            <person name="Burstein D."/>
            <person name="Emerson J.B."/>
            <person name="Thomas B.C."/>
            <person name="Banfield J.F."/>
        </authorList>
    </citation>
    <scope>NUCLEOTIDE SEQUENCE [LARGE SCALE GENOMIC DNA]</scope>
    <source>
        <strain evidence="2">CG2_30_40_21</strain>
    </source>
</reference>
<dbReference type="InterPro" id="IPR041664">
    <property type="entry name" value="AAA_16"/>
</dbReference>
<dbReference type="STRING" id="1817895.AUJ95_06125"/>
<feature type="domain" description="Orc1-like AAA ATPase" evidence="1">
    <location>
        <begin position="22"/>
        <end position="171"/>
    </location>
</feature>
<dbReference type="PANTHER" id="PTHR34301:SF8">
    <property type="entry name" value="ATPASE DOMAIN-CONTAINING PROTEIN"/>
    <property type="match status" value="1"/>
</dbReference>
<evidence type="ECO:0000313" key="2">
    <source>
        <dbReference type="EMBL" id="OIP39013.1"/>
    </source>
</evidence>
<dbReference type="AlphaFoldDB" id="A0A1J5DSG6"/>
<dbReference type="InterPro" id="IPR027417">
    <property type="entry name" value="P-loop_NTPase"/>
</dbReference>
<proteinExistence type="predicted"/>
<evidence type="ECO:0000313" key="3">
    <source>
        <dbReference type="Proteomes" id="UP000183085"/>
    </source>
</evidence>